<evidence type="ECO:0000256" key="3">
    <source>
        <dbReference type="RuleBase" id="RU000363"/>
    </source>
</evidence>
<dbReference type="Proteomes" id="UP000028640">
    <property type="component" value="Unassembled WGS sequence"/>
</dbReference>
<reference evidence="4 5" key="1">
    <citation type="submission" date="2014-05" db="EMBL/GenBank/DDBJ databases">
        <title>ATOL: Assembling a taxonomically balanced genome-scale reconstruction of the evolutionary history of the Enterobacteriaceae.</title>
        <authorList>
            <person name="Plunkett G.III."/>
            <person name="Neeno-Eckwall E.C."/>
            <person name="Glasner J.D."/>
            <person name="Perna N.T."/>
        </authorList>
    </citation>
    <scope>NUCLEOTIDE SEQUENCE [LARGE SCALE GENOMIC DNA]</scope>
    <source>
        <strain evidence="4 5">ATCC 33852</strain>
    </source>
</reference>
<dbReference type="EMBL" id="JMPJ01000073">
    <property type="protein sequence ID" value="KFC77800.1"/>
    <property type="molecule type" value="Genomic_DNA"/>
</dbReference>
<dbReference type="InterPro" id="IPR002347">
    <property type="entry name" value="SDR_fam"/>
</dbReference>
<dbReference type="NCBIfam" id="NF006118">
    <property type="entry name" value="PRK08264.1-4"/>
    <property type="match status" value="1"/>
</dbReference>
<evidence type="ECO:0000256" key="1">
    <source>
        <dbReference type="ARBA" id="ARBA00006484"/>
    </source>
</evidence>
<keyword evidence="5" id="KW-1185">Reference proteome</keyword>
<dbReference type="Pfam" id="PF00106">
    <property type="entry name" value="adh_short"/>
    <property type="match status" value="1"/>
</dbReference>
<dbReference type="eggNOG" id="COG4221">
    <property type="taxonomic scope" value="Bacteria"/>
</dbReference>
<dbReference type="OrthoDB" id="9804774at2"/>
<evidence type="ECO:0000313" key="5">
    <source>
        <dbReference type="Proteomes" id="UP000028640"/>
    </source>
</evidence>
<dbReference type="SUPFAM" id="SSF51735">
    <property type="entry name" value="NAD(P)-binding Rossmann-fold domains"/>
    <property type="match status" value="1"/>
</dbReference>
<dbReference type="InterPro" id="IPR036291">
    <property type="entry name" value="NAD(P)-bd_dom_sf"/>
</dbReference>
<name>A0A085G255_EWIA3</name>
<gene>
    <name evidence="4" type="ORF">GEAM_4137</name>
</gene>
<comment type="similarity">
    <text evidence="1 3">Belongs to the short-chain dehydrogenases/reductases (SDR) family.</text>
</comment>
<comment type="caution">
    <text evidence="4">The sequence shown here is derived from an EMBL/GenBank/DDBJ whole genome shotgun (WGS) entry which is preliminary data.</text>
</comment>
<accession>A0A085G255</accession>
<proteinExistence type="inferred from homology"/>
<sequence>MNIQGKTVFVTGANRGIGAELVRALLKHGVGKVYAGARNPETLPDFGDNRVSAIKIDITKADEVTAAAASVGGVDILVNNAGVMHVNGILTATSAELAGDIEVNYYGTLRVIQTFAPLIEKNGGGVIANVLSVLALAPMAPVAGYSVSKAALHSATQAARGALKAKNIKVVGIFPGPIDTELSSGLPIDKTSPDVAAEAIVQGFIDDLEDIYPDPVSQQVSGFWGSNPKGLEHHFASL</sequence>
<dbReference type="AlphaFoldDB" id="A0A085G255"/>
<evidence type="ECO:0000313" key="4">
    <source>
        <dbReference type="EMBL" id="KFC77800.1"/>
    </source>
</evidence>
<dbReference type="PANTHER" id="PTHR44169">
    <property type="entry name" value="NADPH-DEPENDENT 1-ACYLDIHYDROXYACETONE PHOSPHATE REDUCTASE"/>
    <property type="match status" value="1"/>
</dbReference>
<dbReference type="EC" id="1.-.-.-" evidence="4"/>
<protein>
    <submittedName>
        <fullName evidence="4">Short-chain dehydrogenase/reductase</fullName>
        <ecNumber evidence="4">1.-.-.-</ecNumber>
    </submittedName>
</protein>
<dbReference type="PRINTS" id="PR00081">
    <property type="entry name" value="GDHRDH"/>
</dbReference>
<dbReference type="PRINTS" id="PR00080">
    <property type="entry name" value="SDRFAMILY"/>
</dbReference>
<dbReference type="STRING" id="910964.GEAM_4137"/>
<dbReference type="RefSeq" id="WP_034795531.1">
    <property type="nucleotide sequence ID" value="NZ_JMPJ01000073.1"/>
</dbReference>
<dbReference type="GO" id="GO:0016491">
    <property type="term" value="F:oxidoreductase activity"/>
    <property type="evidence" value="ECO:0007669"/>
    <property type="project" value="UniProtKB-KW"/>
</dbReference>
<dbReference type="Gene3D" id="3.40.50.720">
    <property type="entry name" value="NAD(P)-binding Rossmann-like Domain"/>
    <property type="match status" value="1"/>
</dbReference>
<organism evidence="4 5">
    <name type="scientific">Ewingella americana (strain ATCC 33852 / DSM 4580 / CCUG 14506 / JCM 5911 / LMG 7869 / NCTC 12157 / CDC 1468-78)</name>
    <dbReference type="NCBI Taxonomy" id="910964"/>
    <lineage>
        <taxon>Bacteria</taxon>
        <taxon>Pseudomonadati</taxon>
        <taxon>Pseudomonadota</taxon>
        <taxon>Gammaproteobacteria</taxon>
        <taxon>Enterobacterales</taxon>
        <taxon>Yersiniaceae</taxon>
        <taxon>Ewingella</taxon>
    </lineage>
</organism>
<dbReference type="GeneID" id="78382484"/>
<keyword evidence="2 4" id="KW-0560">Oxidoreductase</keyword>
<dbReference type="PANTHER" id="PTHR44169:SF6">
    <property type="entry name" value="NADPH-DEPENDENT 1-ACYLDIHYDROXYACETONE PHOSPHATE REDUCTASE"/>
    <property type="match status" value="1"/>
</dbReference>
<evidence type="ECO:0000256" key="2">
    <source>
        <dbReference type="ARBA" id="ARBA00023002"/>
    </source>
</evidence>